<feature type="chain" id="PRO_5012172887" evidence="8">
    <location>
        <begin position="28"/>
        <end position="1260"/>
    </location>
</feature>
<name>A0A239DHZ9_9BURK</name>
<dbReference type="GO" id="GO:0009289">
    <property type="term" value="C:pilus"/>
    <property type="evidence" value="ECO:0007669"/>
    <property type="project" value="UniProtKB-SubCell"/>
</dbReference>
<evidence type="ECO:0000256" key="3">
    <source>
        <dbReference type="ARBA" id="ARBA00022558"/>
    </source>
</evidence>
<comment type="similarity">
    <text evidence="2">Belongs to the PilY1 family.</text>
</comment>
<gene>
    <name evidence="10" type="ORF">SAMN06265795_102198</name>
</gene>
<accession>A0A239DHZ9</accession>
<evidence type="ECO:0000256" key="1">
    <source>
        <dbReference type="ARBA" id="ARBA00004561"/>
    </source>
</evidence>
<comment type="subcellular location">
    <subcellularLocation>
        <location evidence="1">Fimbrium</location>
    </subcellularLocation>
</comment>
<keyword evidence="11" id="KW-1185">Reference proteome</keyword>
<dbReference type="SUPFAM" id="SSF50998">
    <property type="entry name" value="Quinoprotein alcohol dehydrogenase-like"/>
    <property type="match status" value="1"/>
</dbReference>
<keyword evidence="8" id="KW-0732">Signal</keyword>
<dbReference type="InterPro" id="IPR008707">
    <property type="entry name" value="B-propeller_PilY1"/>
</dbReference>
<feature type="region of interest" description="Disordered" evidence="7">
    <location>
        <begin position="317"/>
        <end position="345"/>
    </location>
</feature>
<proteinExistence type="inferred from homology"/>
<dbReference type="InterPro" id="IPR011047">
    <property type="entry name" value="Quinoprotein_ADH-like_sf"/>
</dbReference>
<evidence type="ECO:0000256" key="8">
    <source>
        <dbReference type="SAM" id="SignalP"/>
    </source>
</evidence>
<evidence type="ECO:0000256" key="7">
    <source>
        <dbReference type="SAM" id="MobiDB-lite"/>
    </source>
</evidence>
<evidence type="ECO:0000256" key="2">
    <source>
        <dbReference type="ARBA" id="ARBA00008387"/>
    </source>
</evidence>
<feature type="region of interest" description="Disordered" evidence="7">
    <location>
        <begin position="428"/>
        <end position="453"/>
    </location>
</feature>
<keyword evidence="5" id="KW-0106">Calcium</keyword>
<evidence type="ECO:0000256" key="4">
    <source>
        <dbReference type="ARBA" id="ARBA00022723"/>
    </source>
</evidence>
<evidence type="ECO:0000256" key="5">
    <source>
        <dbReference type="ARBA" id="ARBA00022837"/>
    </source>
</evidence>
<feature type="signal peptide" evidence="8">
    <location>
        <begin position="1"/>
        <end position="27"/>
    </location>
</feature>
<feature type="domain" description="PilY1 beta-propeller" evidence="9">
    <location>
        <begin position="731"/>
        <end position="1064"/>
    </location>
</feature>
<reference evidence="10 11" key="1">
    <citation type="submission" date="2017-06" db="EMBL/GenBank/DDBJ databases">
        <authorList>
            <person name="Kim H.J."/>
            <person name="Triplett B.A."/>
        </authorList>
    </citation>
    <scope>NUCLEOTIDE SEQUENCE [LARGE SCALE GENOMIC DNA]</scope>
    <source>
        <strain evidence="10 11">U15</strain>
    </source>
</reference>
<evidence type="ECO:0000256" key="6">
    <source>
        <dbReference type="ARBA" id="ARBA00023263"/>
    </source>
</evidence>
<evidence type="ECO:0000313" key="10">
    <source>
        <dbReference type="EMBL" id="SNS32040.1"/>
    </source>
</evidence>
<evidence type="ECO:0000313" key="11">
    <source>
        <dbReference type="Proteomes" id="UP000198284"/>
    </source>
</evidence>
<dbReference type="OrthoDB" id="7156875at2"/>
<dbReference type="EMBL" id="FZOT01000002">
    <property type="protein sequence ID" value="SNS32040.1"/>
    <property type="molecule type" value="Genomic_DNA"/>
</dbReference>
<keyword evidence="6" id="KW-0281">Fimbrium</keyword>
<organism evidence="10 11">
    <name type="scientific">Noviherbaspirillum humi</name>
    <dbReference type="NCBI Taxonomy" id="1688639"/>
    <lineage>
        <taxon>Bacteria</taxon>
        <taxon>Pseudomonadati</taxon>
        <taxon>Pseudomonadota</taxon>
        <taxon>Betaproteobacteria</taxon>
        <taxon>Burkholderiales</taxon>
        <taxon>Oxalobacteraceae</taxon>
        <taxon>Noviherbaspirillum</taxon>
    </lineage>
</organism>
<dbReference type="GO" id="GO:0046872">
    <property type="term" value="F:metal ion binding"/>
    <property type="evidence" value="ECO:0007669"/>
    <property type="project" value="UniProtKB-KW"/>
</dbReference>
<dbReference type="Proteomes" id="UP000198284">
    <property type="component" value="Unassembled WGS sequence"/>
</dbReference>
<evidence type="ECO:0000259" key="9">
    <source>
        <dbReference type="Pfam" id="PF05567"/>
    </source>
</evidence>
<keyword evidence="3" id="KW-1029">Fimbrium biogenesis</keyword>
<sequence length="1260" mass="134946">MASTSMRKITHRAILAFLFAWSLLARAELPTVDLSQPAWHTQTAPLPNLLLGLALTPASAGAVYTGASEYDRGMRYEGYFNPDKCYAYSTAPLTSDAVVRTPSPAAAGPAEEGYFYILKNADARRECGGDSFAGNFMNWATASKLDLLRMALTGGDRVIDTLNRTVLQRAVLPADPAFLISHFPPKRLAVTANGTPPDRLTPFRSATLHIASCRHQVIFSDKPAAGTCTAAGWLPEARGAPMNAIFQVRVQACDGVDAVSRPDLCQRYGSTFKPVGALQRNAQRLRYGVISTLPENGSDSYGGVLRAPMKQIGPMKNDRPGSGPVPNEALEWDPDSGVFRPDPDRTGRKSGVVNYINLIGRDGIYPGFNPLSELVYEGTRLFQGRQPSVPALKGIRLPPRDGFPAAESWTDPVSASCQSNDFMLIANAGTSSDRGVPGNSKTDGRNRGMVPEPATTRLPALDAEAWLRRLAGLEINAAKRGRTQSQNGLTDLVARETGPAHGSFLAAGLAYWASQNDIRLDRPVRFGTRAVDLGEVADADSNVLHLAAKYGGGDDMNGAGTQLPSYLHVGPTGGRVSALQQMVATVGDRRWMVTGAASDDASRSGTRYVYEAGFQSGTWQGSLTRRTERIVGDSGAVDTSSPDWDAGRVLTEGKPEARKIYIGAPMANGGLATLEFSWSGLPAAYRTFLNRNPGGDASDGLGRQRLDWLRGAQGHEVTRPGGIFRARQRLLGDIIGSKPAFVGKPSPKYGDAAFADFMARNGKRASMIYVGANDGMLHGFDAVSGEERMAYIPAMLAERLPELTRPDYRHQSYVDGPVTVEDLHLEAGWKTILVASLGAGGQGVFALDVTDPDRFGTSGGALWEFSDRDDPDMGNLLGPVVIGRFNMAVTGAPPIYRHFAMVASGVNAYANDGSGRRAKDAKAALFLLSLDKEKSEPWRLNRNYFKLRTTDADETLPNGLSTPALVAGADGATRLAYAGDLQGNLWRFDFDAFSSRGRMPANAVRRIFTAVTGNSMRQPISSAPAVVYAPNGGYVVLIGTGKLMEARDVDPADYVQQSLYAVLDVPTLEPRPLGRSDLAPRAVKKSDGNPGYSVSGPAFRYGGDSPRYRGWYIDLPDAASRGERSIHAPAVLDGKAIFNTVMPGAECGSLTQRLYYLDALSGLDLDGRLASMSTSLVWPAPPLLLPAQSAATTEGAAGRRLVTRDRIILQPGAAATGTDSAPTTPGKEARKRVHSVSVAGRLSWRELINWGEGHHAASTK</sequence>
<protein>
    <submittedName>
        <fullName evidence="10">Type IV pilus assembly protein PilY1</fullName>
    </submittedName>
</protein>
<dbReference type="Pfam" id="PF05567">
    <property type="entry name" value="T4P_PilY1"/>
    <property type="match status" value="1"/>
</dbReference>
<dbReference type="AlphaFoldDB" id="A0A239DHZ9"/>
<keyword evidence="4" id="KW-0479">Metal-binding</keyword>